<feature type="transmembrane region" description="Helical" evidence="7">
    <location>
        <begin position="190"/>
        <end position="207"/>
    </location>
</feature>
<sequence length="419" mass="45520">MLPDKPPASTRGFRALLRNTSFMMLWAGQVLSQVGDKVLLILLIELLANYPSRIFMENSTRSLLMVAFTVPAVVFGSAAGVFVDRVSTKKVLTWSNLIRGVVLLALLVPFLPKQFLSLVVITFIVSTVTQFFAPAEQAAIPLLVKPENLMTANAMFTTTMIGSMVVGFAIGEQVLNLSQAWGGEYGRELFIAGVYILATFVIQVIPFPKQPVEAKKVEIHPWIDLKDGLRYLWKNKLIRNATIQMTVMCCVVASLFILALALAGKLGLKDTQGVYLISGWGIGMVAGAGVLGHWGDRLHHKPLPLMGFIIVAFILATYTVVDKIEIALISSIFIGIGASLVLIPMQTLIQQQTPESMRGKVFGFQNNAVNIALTAPLAITGPLIDGFGLATVLLGISLICLLSGIWAWRNTGKVLQDVI</sequence>
<feature type="transmembrane region" description="Helical" evidence="7">
    <location>
        <begin position="21"/>
        <end position="44"/>
    </location>
</feature>
<keyword evidence="2" id="KW-0813">Transport</keyword>
<evidence type="ECO:0000256" key="1">
    <source>
        <dbReference type="ARBA" id="ARBA00004651"/>
    </source>
</evidence>
<comment type="subcellular location">
    <subcellularLocation>
        <location evidence="1">Cell membrane</location>
        <topology evidence="1">Multi-pass membrane protein</topology>
    </subcellularLocation>
</comment>
<feature type="transmembrane region" description="Helical" evidence="7">
    <location>
        <begin position="387"/>
        <end position="408"/>
    </location>
</feature>
<dbReference type="PROSITE" id="PS50850">
    <property type="entry name" value="MFS"/>
    <property type="match status" value="1"/>
</dbReference>
<feature type="transmembrane region" description="Helical" evidence="7">
    <location>
        <begin position="64"/>
        <end position="84"/>
    </location>
</feature>
<dbReference type="OrthoDB" id="9775268at2"/>
<reference evidence="9 10" key="2">
    <citation type="submission" date="2018-03" db="EMBL/GenBank/DDBJ databases">
        <title>The ancient ancestry and fast evolution of plastids.</title>
        <authorList>
            <person name="Moore K.R."/>
            <person name="Magnabosco C."/>
            <person name="Momper L."/>
            <person name="Gold D.A."/>
            <person name="Bosak T."/>
            <person name="Fournier G.P."/>
        </authorList>
    </citation>
    <scope>NUCLEOTIDE SEQUENCE [LARGE SCALE GENOMIC DNA]</scope>
    <source>
        <strain evidence="9 10">CCAP 1448/3</strain>
    </source>
</reference>
<evidence type="ECO:0000256" key="7">
    <source>
        <dbReference type="SAM" id="Phobius"/>
    </source>
</evidence>
<feature type="transmembrane region" description="Helical" evidence="7">
    <location>
        <begin position="327"/>
        <end position="349"/>
    </location>
</feature>
<keyword evidence="3" id="KW-1003">Cell membrane</keyword>
<evidence type="ECO:0000256" key="4">
    <source>
        <dbReference type="ARBA" id="ARBA00022692"/>
    </source>
</evidence>
<feature type="transmembrane region" description="Helical" evidence="7">
    <location>
        <begin position="241"/>
        <end position="262"/>
    </location>
</feature>
<dbReference type="Proteomes" id="UP000238762">
    <property type="component" value="Unassembled WGS sequence"/>
</dbReference>
<feature type="transmembrane region" description="Helical" evidence="7">
    <location>
        <begin position="303"/>
        <end position="321"/>
    </location>
</feature>
<feature type="domain" description="Major facilitator superfamily (MFS) profile" evidence="8">
    <location>
        <begin position="237"/>
        <end position="419"/>
    </location>
</feature>
<evidence type="ECO:0000259" key="8">
    <source>
        <dbReference type="PROSITE" id="PS50850"/>
    </source>
</evidence>
<dbReference type="SUPFAM" id="SSF103473">
    <property type="entry name" value="MFS general substrate transporter"/>
    <property type="match status" value="1"/>
</dbReference>
<dbReference type="GO" id="GO:0005886">
    <property type="term" value="C:plasma membrane"/>
    <property type="evidence" value="ECO:0007669"/>
    <property type="project" value="UniProtKB-SubCell"/>
</dbReference>
<proteinExistence type="predicted"/>
<dbReference type="CDD" id="cd06173">
    <property type="entry name" value="MFS_MefA_like"/>
    <property type="match status" value="1"/>
</dbReference>
<name>A0A2T1C7B8_9CYAN</name>
<protein>
    <submittedName>
        <fullName evidence="9">MFS transporter</fullName>
    </submittedName>
</protein>
<accession>A0A2T1C7B8</accession>
<feature type="transmembrane region" description="Helical" evidence="7">
    <location>
        <begin position="274"/>
        <end position="291"/>
    </location>
</feature>
<dbReference type="AlphaFoldDB" id="A0A2T1C7B8"/>
<evidence type="ECO:0000256" key="6">
    <source>
        <dbReference type="ARBA" id="ARBA00023136"/>
    </source>
</evidence>
<evidence type="ECO:0000313" key="9">
    <source>
        <dbReference type="EMBL" id="PSB04160.1"/>
    </source>
</evidence>
<feature type="transmembrane region" description="Helical" evidence="7">
    <location>
        <begin position="154"/>
        <end position="170"/>
    </location>
</feature>
<reference evidence="9 10" key="1">
    <citation type="submission" date="2018-02" db="EMBL/GenBank/DDBJ databases">
        <authorList>
            <person name="Cohen D.B."/>
            <person name="Kent A.D."/>
        </authorList>
    </citation>
    <scope>NUCLEOTIDE SEQUENCE [LARGE SCALE GENOMIC DNA]</scope>
    <source>
        <strain evidence="9 10">CCAP 1448/3</strain>
    </source>
</reference>
<dbReference type="Gene3D" id="1.20.1250.20">
    <property type="entry name" value="MFS general substrate transporter like domains"/>
    <property type="match status" value="1"/>
</dbReference>
<dbReference type="PANTHER" id="PTHR43266:SF2">
    <property type="entry name" value="MAJOR FACILITATOR SUPERFAMILY (MFS) PROFILE DOMAIN-CONTAINING PROTEIN"/>
    <property type="match status" value="1"/>
</dbReference>
<dbReference type="EMBL" id="PVWJ01000017">
    <property type="protein sequence ID" value="PSB04160.1"/>
    <property type="molecule type" value="Genomic_DNA"/>
</dbReference>
<gene>
    <name evidence="9" type="ORF">C7B64_05315</name>
</gene>
<dbReference type="GO" id="GO:0022857">
    <property type="term" value="F:transmembrane transporter activity"/>
    <property type="evidence" value="ECO:0007669"/>
    <property type="project" value="InterPro"/>
</dbReference>
<dbReference type="Pfam" id="PF07690">
    <property type="entry name" value="MFS_1"/>
    <property type="match status" value="1"/>
</dbReference>
<feature type="transmembrane region" description="Helical" evidence="7">
    <location>
        <begin position="91"/>
        <end position="109"/>
    </location>
</feature>
<evidence type="ECO:0000256" key="2">
    <source>
        <dbReference type="ARBA" id="ARBA00022448"/>
    </source>
</evidence>
<evidence type="ECO:0000313" key="10">
    <source>
        <dbReference type="Proteomes" id="UP000238762"/>
    </source>
</evidence>
<feature type="transmembrane region" description="Helical" evidence="7">
    <location>
        <begin position="115"/>
        <end position="133"/>
    </location>
</feature>
<keyword evidence="10" id="KW-1185">Reference proteome</keyword>
<organism evidence="9 10">
    <name type="scientific">Merismopedia glauca CCAP 1448/3</name>
    <dbReference type="NCBI Taxonomy" id="1296344"/>
    <lineage>
        <taxon>Bacteria</taxon>
        <taxon>Bacillati</taxon>
        <taxon>Cyanobacteriota</taxon>
        <taxon>Cyanophyceae</taxon>
        <taxon>Synechococcales</taxon>
        <taxon>Merismopediaceae</taxon>
        <taxon>Merismopedia</taxon>
    </lineage>
</organism>
<keyword evidence="5 7" id="KW-1133">Transmembrane helix</keyword>
<evidence type="ECO:0000256" key="5">
    <source>
        <dbReference type="ARBA" id="ARBA00022989"/>
    </source>
</evidence>
<comment type="caution">
    <text evidence="9">The sequence shown here is derived from an EMBL/GenBank/DDBJ whole genome shotgun (WGS) entry which is preliminary data.</text>
</comment>
<dbReference type="InterPro" id="IPR011701">
    <property type="entry name" value="MFS"/>
</dbReference>
<keyword evidence="4 7" id="KW-0812">Transmembrane</keyword>
<dbReference type="RefSeq" id="WP_106287615.1">
    <property type="nucleotide sequence ID" value="NZ_CAWNTC010000213.1"/>
</dbReference>
<keyword evidence="6 7" id="KW-0472">Membrane</keyword>
<evidence type="ECO:0000256" key="3">
    <source>
        <dbReference type="ARBA" id="ARBA00022475"/>
    </source>
</evidence>
<dbReference type="InterPro" id="IPR020846">
    <property type="entry name" value="MFS_dom"/>
</dbReference>
<dbReference type="PANTHER" id="PTHR43266">
    <property type="entry name" value="MACROLIDE-EFFLUX PROTEIN"/>
    <property type="match status" value="1"/>
</dbReference>
<dbReference type="InterPro" id="IPR036259">
    <property type="entry name" value="MFS_trans_sf"/>
</dbReference>